<evidence type="ECO:0000256" key="4">
    <source>
        <dbReference type="ARBA" id="ARBA00022679"/>
    </source>
</evidence>
<evidence type="ECO:0000259" key="8">
    <source>
        <dbReference type="Pfam" id="PF08468"/>
    </source>
</evidence>
<dbReference type="OrthoDB" id="29650at2"/>
<feature type="domain" description="Methyltransferase small" evidence="7">
    <location>
        <begin position="170"/>
        <end position="334"/>
    </location>
</feature>
<evidence type="ECO:0000256" key="1">
    <source>
        <dbReference type="ARBA" id="ARBA00022490"/>
    </source>
</evidence>
<dbReference type="PROSITE" id="PS00092">
    <property type="entry name" value="N6_MTASE"/>
    <property type="match status" value="1"/>
</dbReference>
<dbReference type="GO" id="GO:0005737">
    <property type="term" value="C:cytoplasm"/>
    <property type="evidence" value="ECO:0007669"/>
    <property type="project" value="UniProtKB-SubCell"/>
</dbReference>
<dbReference type="SUPFAM" id="SSF53335">
    <property type="entry name" value="S-adenosyl-L-methionine-dependent methyltransferases"/>
    <property type="match status" value="1"/>
</dbReference>
<dbReference type="InterPro" id="IPR046977">
    <property type="entry name" value="RsmC/RlmG"/>
</dbReference>
<evidence type="ECO:0000256" key="6">
    <source>
        <dbReference type="HAMAP-Rule" id="MF_01862"/>
    </source>
</evidence>
<dbReference type="Pfam" id="PF08468">
    <property type="entry name" value="MTS_N"/>
    <property type="match status" value="1"/>
</dbReference>
<dbReference type="RefSeq" id="WP_133736486.1">
    <property type="nucleotide sequence ID" value="NZ_SOAX01000005.1"/>
</dbReference>
<comment type="caution">
    <text evidence="9">The sequence shown here is derived from an EMBL/GenBank/DDBJ whole genome shotgun (WGS) entry which is preliminary data.</text>
</comment>
<dbReference type="GO" id="GO:0052914">
    <property type="term" value="F:16S rRNA (guanine(1207)-N(2))-methyltransferase activity"/>
    <property type="evidence" value="ECO:0007669"/>
    <property type="project" value="UniProtKB-EC"/>
</dbReference>
<dbReference type="InterPro" id="IPR007848">
    <property type="entry name" value="Small_mtfrase_dom"/>
</dbReference>
<dbReference type="HAMAP" id="MF_01862">
    <property type="entry name" value="16SrRNA_methyltr_C"/>
    <property type="match status" value="1"/>
</dbReference>
<keyword evidence="2 6" id="KW-0698">rRNA processing</keyword>
<name>A0A4R7JMM4_9GAMM</name>
<reference evidence="9 10" key="1">
    <citation type="submission" date="2019-03" db="EMBL/GenBank/DDBJ databases">
        <title>Genomic Encyclopedia of Type Strains, Phase IV (KMG-IV): sequencing the most valuable type-strain genomes for metagenomic binning, comparative biology and taxonomic classification.</title>
        <authorList>
            <person name="Goeker M."/>
        </authorList>
    </citation>
    <scope>NUCLEOTIDE SEQUENCE [LARGE SCALE GENOMIC DNA]</scope>
    <source>
        <strain evidence="9 10">DSM 15505</strain>
    </source>
</reference>
<feature type="domain" description="Methyltransferase small N-terminal" evidence="8">
    <location>
        <begin position="9"/>
        <end position="158"/>
    </location>
</feature>
<evidence type="ECO:0000256" key="2">
    <source>
        <dbReference type="ARBA" id="ARBA00022552"/>
    </source>
</evidence>
<dbReference type="EC" id="2.1.1.172" evidence="6"/>
<organism evidence="9 10">
    <name type="scientific">Halospina denitrificans</name>
    <dbReference type="NCBI Taxonomy" id="332522"/>
    <lineage>
        <taxon>Bacteria</taxon>
        <taxon>Pseudomonadati</taxon>
        <taxon>Pseudomonadota</taxon>
        <taxon>Gammaproteobacteria</taxon>
        <taxon>Halospina</taxon>
    </lineage>
</organism>
<dbReference type="GO" id="GO:0003676">
    <property type="term" value="F:nucleic acid binding"/>
    <property type="evidence" value="ECO:0007669"/>
    <property type="project" value="InterPro"/>
</dbReference>
<accession>A0A4R7JMM4</accession>
<dbReference type="Proteomes" id="UP000295830">
    <property type="component" value="Unassembled WGS sequence"/>
</dbReference>
<dbReference type="Pfam" id="PF05175">
    <property type="entry name" value="MTS"/>
    <property type="match status" value="1"/>
</dbReference>
<comment type="function">
    <text evidence="6">Specifically methylates the guanine in position 1207 of 16S rRNA in the 30S particle.</text>
</comment>
<dbReference type="AlphaFoldDB" id="A0A4R7JMM4"/>
<evidence type="ECO:0000313" key="9">
    <source>
        <dbReference type="EMBL" id="TDT39310.1"/>
    </source>
</evidence>
<comment type="subcellular location">
    <subcellularLocation>
        <location evidence="6">Cytoplasm</location>
    </subcellularLocation>
</comment>
<keyword evidence="5 6" id="KW-0949">S-adenosyl-L-methionine</keyword>
<dbReference type="InterPro" id="IPR002052">
    <property type="entry name" value="DNA_methylase_N6_adenine_CS"/>
</dbReference>
<evidence type="ECO:0000256" key="5">
    <source>
        <dbReference type="ARBA" id="ARBA00022691"/>
    </source>
</evidence>
<comment type="subunit">
    <text evidence="6">Monomer.</text>
</comment>
<keyword evidence="3 6" id="KW-0489">Methyltransferase</keyword>
<comment type="catalytic activity">
    <reaction evidence="6">
        <text>guanosine(1207) in 16S rRNA + S-adenosyl-L-methionine = N(2)-methylguanosine(1207) in 16S rRNA + S-adenosyl-L-homocysteine + H(+)</text>
        <dbReference type="Rhea" id="RHEA:42736"/>
        <dbReference type="Rhea" id="RHEA-COMP:10213"/>
        <dbReference type="Rhea" id="RHEA-COMP:10214"/>
        <dbReference type="ChEBI" id="CHEBI:15378"/>
        <dbReference type="ChEBI" id="CHEBI:57856"/>
        <dbReference type="ChEBI" id="CHEBI:59789"/>
        <dbReference type="ChEBI" id="CHEBI:74269"/>
        <dbReference type="ChEBI" id="CHEBI:74481"/>
        <dbReference type="EC" id="2.1.1.172"/>
    </reaction>
</comment>
<dbReference type="Gene3D" id="3.40.50.150">
    <property type="entry name" value="Vaccinia Virus protein VP39"/>
    <property type="match status" value="2"/>
</dbReference>
<keyword evidence="4 6" id="KW-0808">Transferase</keyword>
<dbReference type="InterPro" id="IPR023543">
    <property type="entry name" value="rRNA_ssu_MeTfrase_C"/>
</dbReference>
<protein>
    <recommendedName>
        <fullName evidence="6">Ribosomal RNA small subunit methyltransferase C</fullName>
        <ecNumber evidence="6">2.1.1.172</ecNumber>
    </recommendedName>
    <alternativeName>
        <fullName evidence="6">16S rRNA m2G1207 methyltransferase</fullName>
    </alternativeName>
    <alternativeName>
        <fullName evidence="6">rRNA (guanine-N(2)-)-methyltransferase RsmC</fullName>
    </alternativeName>
</protein>
<keyword evidence="1 6" id="KW-0963">Cytoplasm</keyword>
<dbReference type="PANTHER" id="PTHR47816">
    <property type="entry name" value="RIBOSOMAL RNA SMALL SUBUNIT METHYLTRANSFERASE C"/>
    <property type="match status" value="1"/>
</dbReference>
<evidence type="ECO:0000313" key="10">
    <source>
        <dbReference type="Proteomes" id="UP000295830"/>
    </source>
</evidence>
<comment type="similarity">
    <text evidence="6">Belongs to the methyltransferase superfamily. RsmC family.</text>
</comment>
<keyword evidence="10" id="KW-1185">Reference proteome</keyword>
<dbReference type="InterPro" id="IPR029063">
    <property type="entry name" value="SAM-dependent_MTases_sf"/>
</dbReference>
<sequence>MSGIPVLDVFERNREGLSGSICMLGAPDQVPAANENAIYSLTTHFGQWEHHGGHDQQWYFGYDDPALPADFDHVVIFIPKARSELDMRCEWALSRVRPGGEIWLVGARKEGIAGGAKRFLARFPDAYKADSARHCQLWRTRVDADLVAPEFRVEDWLSPVPLMVGGQTLSLFSLPGLFSEGRLDAGTRLLLETVTECPQGPVLDFACGNGVIGAWLSRNWPELELTLSDVQWQALTCARRALRDNERVSVVASDSLSRVGADYGTLITNPPFHQGVAKDSRVTEALIEYATRHLIPKGEIRLVANAFLPYARLLERAFGRVSVLADDGDFRVYRAQKDKHSRKK</sequence>
<evidence type="ECO:0000256" key="3">
    <source>
        <dbReference type="ARBA" id="ARBA00022603"/>
    </source>
</evidence>
<evidence type="ECO:0000259" key="7">
    <source>
        <dbReference type="Pfam" id="PF05175"/>
    </source>
</evidence>
<dbReference type="PANTHER" id="PTHR47816:SF4">
    <property type="entry name" value="RIBOSOMAL RNA SMALL SUBUNIT METHYLTRANSFERASE C"/>
    <property type="match status" value="1"/>
</dbReference>
<gene>
    <name evidence="6" type="primary">rsmC</name>
    <name evidence="9" type="ORF">DES49_2228</name>
</gene>
<dbReference type="EMBL" id="SOAX01000005">
    <property type="protein sequence ID" value="TDT39310.1"/>
    <property type="molecule type" value="Genomic_DNA"/>
</dbReference>
<proteinExistence type="inferred from homology"/>
<dbReference type="InterPro" id="IPR013675">
    <property type="entry name" value="Mtase_sm_N"/>
</dbReference>